<organism evidence="5 6">
    <name type="scientific">Kingdonia uniflora</name>
    <dbReference type="NCBI Taxonomy" id="39325"/>
    <lineage>
        <taxon>Eukaryota</taxon>
        <taxon>Viridiplantae</taxon>
        <taxon>Streptophyta</taxon>
        <taxon>Embryophyta</taxon>
        <taxon>Tracheophyta</taxon>
        <taxon>Spermatophyta</taxon>
        <taxon>Magnoliopsida</taxon>
        <taxon>Ranunculales</taxon>
        <taxon>Circaeasteraceae</taxon>
        <taxon>Kingdonia</taxon>
    </lineage>
</organism>
<evidence type="ECO:0000256" key="4">
    <source>
        <dbReference type="SAM" id="MobiDB-lite"/>
    </source>
</evidence>
<feature type="repeat" description="PPR" evidence="3">
    <location>
        <begin position="24"/>
        <end position="58"/>
    </location>
</feature>
<dbReference type="Pfam" id="PF01535">
    <property type="entry name" value="PPR"/>
    <property type="match status" value="2"/>
</dbReference>
<dbReference type="PANTHER" id="PTHR46128">
    <property type="entry name" value="MITOCHONDRIAL GROUP I INTRON SPLICING FACTOR CCM1"/>
    <property type="match status" value="1"/>
</dbReference>
<feature type="repeat" description="PPR" evidence="3">
    <location>
        <begin position="59"/>
        <end position="93"/>
    </location>
</feature>
<dbReference type="EMBL" id="JACGCM010001878">
    <property type="protein sequence ID" value="KAF6147797.1"/>
    <property type="molecule type" value="Genomic_DNA"/>
</dbReference>
<dbReference type="PROSITE" id="PS51375">
    <property type="entry name" value="PPR"/>
    <property type="match status" value="5"/>
</dbReference>
<dbReference type="Pfam" id="PF13041">
    <property type="entry name" value="PPR_2"/>
    <property type="match status" value="1"/>
</dbReference>
<evidence type="ECO:0000256" key="1">
    <source>
        <dbReference type="ARBA" id="ARBA00007626"/>
    </source>
</evidence>
<comment type="similarity">
    <text evidence="1">Belongs to the PPR family. P subfamily.</text>
</comment>
<sequence>MKKETLDDALRGFREIPNHGCIPDSYTYGTLINGLCKLGKISEAKELFREMNAKVYSPIVATCTSLLHRPCLSNILDEAMELCKEMSRKGIKPNVVTFSSLMDGLCNGRRSLQALKLLEKMAGKRFSDNIIIYNNIVSGLCKEGKVQDAVQILDRMKLQGLKPYGVLYGRLVNSLCNSSKFQEVTNLLNEMVPGGMLPIHVSWRLHVNNHNMVVSRLCTEKDLNRAFKINLSTRTKHISVDSETYKSLVGCFSKKGYVYKASQIVNEMLLEGSIPDECIWIAVVCGFLLHTKVKEAAEVTMKGVLFHAEEAGVFNMKEQVFAKMANQDKSHHAMPGAAEGVTDMRKNVQAETERRMQEPVLPRSHINPPLPAGAVIDLQPQEEQNREKSRVSIYDRMGEATGEHNSVRGPTMR</sequence>
<dbReference type="Pfam" id="PF12854">
    <property type="entry name" value="PPR_1"/>
    <property type="match status" value="2"/>
</dbReference>
<dbReference type="InterPro" id="IPR050872">
    <property type="entry name" value="PPR_P_subfamily"/>
</dbReference>
<proteinExistence type="inferred from homology"/>
<protein>
    <recommendedName>
        <fullName evidence="7">Pentatricopeptide repeat-containing protein</fullName>
    </recommendedName>
</protein>
<evidence type="ECO:0000256" key="3">
    <source>
        <dbReference type="PROSITE-ProRule" id="PRU00708"/>
    </source>
</evidence>
<evidence type="ECO:0008006" key="7">
    <source>
        <dbReference type="Google" id="ProtNLM"/>
    </source>
</evidence>
<reference evidence="5 6" key="1">
    <citation type="journal article" date="2020" name="IScience">
        <title>Genome Sequencing of the Endangered Kingdonia uniflora (Circaeasteraceae, Ranunculales) Reveals Potential Mechanisms of Evolutionary Specialization.</title>
        <authorList>
            <person name="Sun Y."/>
            <person name="Deng T."/>
            <person name="Zhang A."/>
            <person name="Moore M.J."/>
            <person name="Landis J.B."/>
            <person name="Lin N."/>
            <person name="Zhang H."/>
            <person name="Zhang X."/>
            <person name="Huang J."/>
            <person name="Zhang X."/>
            <person name="Sun H."/>
            <person name="Wang H."/>
        </authorList>
    </citation>
    <scope>NUCLEOTIDE SEQUENCE [LARGE SCALE GENOMIC DNA]</scope>
    <source>
        <strain evidence="5">TB1705</strain>
        <tissue evidence="5">Leaf</tissue>
    </source>
</reference>
<dbReference type="Proteomes" id="UP000541444">
    <property type="component" value="Unassembled WGS sequence"/>
</dbReference>
<keyword evidence="6" id="KW-1185">Reference proteome</keyword>
<dbReference type="OrthoDB" id="185373at2759"/>
<feature type="repeat" description="PPR" evidence="3">
    <location>
        <begin position="241"/>
        <end position="275"/>
    </location>
</feature>
<name>A0A7J7LYW8_9MAGN</name>
<evidence type="ECO:0000313" key="5">
    <source>
        <dbReference type="EMBL" id="KAF6147797.1"/>
    </source>
</evidence>
<dbReference type="Gene3D" id="1.25.40.10">
    <property type="entry name" value="Tetratricopeptide repeat domain"/>
    <property type="match status" value="3"/>
</dbReference>
<comment type="caution">
    <text evidence="5">The sequence shown here is derived from an EMBL/GenBank/DDBJ whole genome shotgun (WGS) entry which is preliminary data.</text>
</comment>
<feature type="repeat" description="PPR" evidence="3">
    <location>
        <begin position="129"/>
        <end position="163"/>
    </location>
</feature>
<evidence type="ECO:0000313" key="6">
    <source>
        <dbReference type="Proteomes" id="UP000541444"/>
    </source>
</evidence>
<accession>A0A7J7LYW8</accession>
<feature type="region of interest" description="Disordered" evidence="4">
    <location>
        <begin position="353"/>
        <end position="389"/>
    </location>
</feature>
<dbReference type="InterPro" id="IPR002885">
    <property type="entry name" value="PPR_rpt"/>
</dbReference>
<keyword evidence="2" id="KW-0677">Repeat</keyword>
<dbReference type="PANTHER" id="PTHR46128:SF69">
    <property type="entry name" value="PENTACOTRIPEPTIDE-REPEAT REGION OF PRORP DOMAIN-CONTAINING PROTEIN"/>
    <property type="match status" value="1"/>
</dbReference>
<dbReference type="InterPro" id="IPR011990">
    <property type="entry name" value="TPR-like_helical_dom_sf"/>
</dbReference>
<feature type="repeat" description="PPR" evidence="3">
    <location>
        <begin position="94"/>
        <end position="128"/>
    </location>
</feature>
<dbReference type="NCBIfam" id="TIGR00756">
    <property type="entry name" value="PPR"/>
    <property type="match status" value="5"/>
</dbReference>
<gene>
    <name evidence="5" type="ORF">GIB67_001419</name>
</gene>
<dbReference type="AlphaFoldDB" id="A0A7J7LYW8"/>
<evidence type="ECO:0000256" key="2">
    <source>
        <dbReference type="ARBA" id="ARBA00022737"/>
    </source>
</evidence>